<dbReference type="EMBL" id="JACMSC010000001">
    <property type="protein sequence ID" value="KAG6538574.1"/>
    <property type="molecule type" value="Genomic_DNA"/>
</dbReference>
<name>A0A8J5LTP3_ZINOF</name>
<comment type="caution">
    <text evidence="1">The sequence shown here is derived from an EMBL/GenBank/DDBJ whole genome shotgun (WGS) entry which is preliminary data.</text>
</comment>
<dbReference type="AlphaFoldDB" id="A0A8J5LTP3"/>
<accession>A0A8J5LTP3</accession>
<sequence>MRNSAKGSGEKRRREELDIKQTIPLPMLDSSVFMLDCSMPDKNVVKGKILLCKLLSYETFTKGIQGLISIDDSSLNISFLFPIPFIVISSLDGLNLLNYINNTK</sequence>
<proteinExistence type="predicted"/>
<reference evidence="1 2" key="1">
    <citation type="submission" date="2020-08" db="EMBL/GenBank/DDBJ databases">
        <title>Plant Genome Project.</title>
        <authorList>
            <person name="Zhang R.-G."/>
        </authorList>
    </citation>
    <scope>NUCLEOTIDE SEQUENCE [LARGE SCALE GENOMIC DNA]</scope>
    <source>
        <tissue evidence="1">Rhizome</tissue>
    </source>
</reference>
<evidence type="ECO:0000313" key="1">
    <source>
        <dbReference type="EMBL" id="KAG6538574.1"/>
    </source>
</evidence>
<dbReference type="Gene3D" id="3.50.30.30">
    <property type="match status" value="1"/>
</dbReference>
<keyword evidence="2" id="KW-1185">Reference proteome</keyword>
<protein>
    <submittedName>
        <fullName evidence="1">Uncharacterized protein</fullName>
    </submittedName>
</protein>
<gene>
    <name evidence="1" type="ORF">ZIOFF_003698</name>
</gene>
<dbReference type="Proteomes" id="UP000734854">
    <property type="component" value="Unassembled WGS sequence"/>
</dbReference>
<evidence type="ECO:0000313" key="2">
    <source>
        <dbReference type="Proteomes" id="UP000734854"/>
    </source>
</evidence>
<organism evidence="1 2">
    <name type="scientific">Zingiber officinale</name>
    <name type="common">Ginger</name>
    <name type="synonym">Amomum zingiber</name>
    <dbReference type="NCBI Taxonomy" id="94328"/>
    <lineage>
        <taxon>Eukaryota</taxon>
        <taxon>Viridiplantae</taxon>
        <taxon>Streptophyta</taxon>
        <taxon>Embryophyta</taxon>
        <taxon>Tracheophyta</taxon>
        <taxon>Spermatophyta</taxon>
        <taxon>Magnoliopsida</taxon>
        <taxon>Liliopsida</taxon>
        <taxon>Zingiberales</taxon>
        <taxon>Zingiberaceae</taxon>
        <taxon>Zingiber</taxon>
    </lineage>
</organism>